<accession>A0A1A8YRT3</accession>
<dbReference type="Pfam" id="PF00400">
    <property type="entry name" value="WD40"/>
    <property type="match status" value="3"/>
</dbReference>
<feature type="repeat" description="WD" evidence="5">
    <location>
        <begin position="574"/>
        <end position="615"/>
    </location>
</feature>
<dbReference type="Proteomes" id="UP000078555">
    <property type="component" value="Unassembled WGS sequence"/>
</dbReference>
<dbReference type="PANTHER" id="PTHR19854">
    <property type="entry name" value="TRANSDUCIN BETA-LIKE 3"/>
    <property type="match status" value="1"/>
</dbReference>
<feature type="repeat" description="WD" evidence="5">
    <location>
        <begin position="684"/>
        <end position="725"/>
    </location>
</feature>
<dbReference type="EMBL" id="FLRD01000066">
    <property type="protein sequence ID" value="SBT34145.1"/>
    <property type="molecule type" value="Genomic_DNA"/>
</dbReference>
<keyword evidence="3" id="KW-0677">Repeat</keyword>
<dbReference type="GO" id="GO:0032040">
    <property type="term" value="C:small-subunit processome"/>
    <property type="evidence" value="ECO:0007669"/>
    <property type="project" value="InterPro"/>
</dbReference>
<evidence type="ECO:0000313" key="8">
    <source>
        <dbReference type="EMBL" id="SBT34145.1"/>
    </source>
</evidence>
<sequence length="1193" mass="139334">MSGMEGMVGTSLTSGTEIEKKFFDFYEGNENVFYTEECDLFLSLCDHNIYCFKVNPRKGSQYDNVYSAMYPTCILESCTEIDDIKEFYHKRYLNRHCVSLFNSIRHFYYAHRNLFLSTDDHSIHHYVLTLNYDIYGNLENGKNGKNEKEEEMNVPNEEQNIYLYDCEEDEGKNAYSYSYNWVYLRKGKMWKSDNISISCFHYNEVEYKKLIVGYINGLVNVYNIDTYKLKVSYKIHNSRITNLKMYKNFIISSDVTKHIFIYDVTKMEKVISCDDHMSGIVDFLFLAIPGKKDDQEEDRCKDDKLIGFISIGNDKIMNVWDLSLLNAPSEQDSDGLKGEQIGNKEESKDGSKDGNKEGSKDGNKEGSKDGSKGKKKEERKKERKKRNNDVISCSPIKQIYLTSDVNSALIVPSNLFKSEKSKLIIKDENIKWLIVTHDISGNILFYNPIKGDILYKFKENRAFINESNVKKLILLKWKLHIFREDSSILIYDIRNFKLIKNYICKMEGIFEMIFFNPASSDMENQSCNLSNDENIVIDSINSNSTKESNCVVLIGDEIIRVLKFEENLISQELLIGHEDVVCCIKVNEQHLLLFSGSNDKNIFVWNLRNYHCLYVLKDNLYTINAIDVNLKKYPTVILVSVCEDSSLKLWNFAVNSDKLNKKKKKRKLDENFDDKEIVQSSLTIYPHQVLINDVALSPNAKVVATCSKDKTVKLFERKSLKLIRTLEGHKKAVQNIFFSRTDNLLYSNSYDSIRVWDLSNYECIKSIQSLDFNITKMLILSDSCLVNGYSNGNIGIINIKNCEKISTINYHKDKIFCLQRCNNGDKLVSASLNGEIIFLKNVNEKKGTENILEKKKYIYYENCLENLLKEKKINESLLICLKLNKKFKFKTIIENYINYYTFSILHILNKFEYEYDIKKIIQRNTDYNTNAGIIKTEQDYYNGYDNINNSYHENENKINLNGKGFANIHNDNGVNCSNTPSTEVKMKSIYDDDTMIGNIKNYLENEDVLENYIYTELYKLEFTNINKLDNHVKCEKGSTQGGENNSLMIKCENKERDKSNAHLSNTQLQNRSDNDNFEDYIIQHDDNFVLFLKKIKTESEHSYFLYLNKLMEFITFFVVNHRFAYISNFLLNSVIKYIDYADICKINNYQNFFDIYNSYVPRHRNRYLKSLQKSKCFELINISYYKGDVKMMG</sequence>
<evidence type="ECO:0000256" key="1">
    <source>
        <dbReference type="ARBA" id="ARBA00004604"/>
    </source>
</evidence>
<gene>
    <name evidence="8" type="ORF">POVWA1_020660</name>
</gene>
<proteinExistence type="predicted"/>
<evidence type="ECO:0000259" key="7">
    <source>
        <dbReference type="Pfam" id="PF08625"/>
    </source>
</evidence>
<dbReference type="InterPro" id="IPR013934">
    <property type="entry name" value="Utp13_C"/>
</dbReference>
<evidence type="ECO:0000313" key="9">
    <source>
        <dbReference type="Proteomes" id="UP000078555"/>
    </source>
</evidence>
<keyword evidence="2 5" id="KW-0853">WD repeat</keyword>
<dbReference type="GO" id="GO:0000472">
    <property type="term" value="P:endonucleolytic cleavage to generate mature 5'-end of SSU-rRNA from (SSU-rRNA, 5.8S rRNA, LSU-rRNA)"/>
    <property type="evidence" value="ECO:0007669"/>
    <property type="project" value="TreeGrafter"/>
</dbReference>
<dbReference type="InterPro" id="IPR019775">
    <property type="entry name" value="WD40_repeat_CS"/>
</dbReference>
<dbReference type="PROSITE" id="PS50294">
    <property type="entry name" value="WD_REPEATS_REGION"/>
    <property type="match status" value="1"/>
</dbReference>
<feature type="compositionally biased region" description="Basic and acidic residues" evidence="6">
    <location>
        <begin position="334"/>
        <end position="380"/>
    </location>
</feature>
<dbReference type="PROSITE" id="PS00678">
    <property type="entry name" value="WD_REPEATS_1"/>
    <property type="match status" value="1"/>
</dbReference>
<keyword evidence="9" id="KW-1185">Reference proteome</keyword>
<dbReference type="GO" id="GO:0034511">
    <property type="term" value="F:U3 snoRNA binding"/>
    <property type="evidence" value="ECO:0007669"/>
    <property type="project" value="TreeGrafter"/>
</dbReference>
<dbReference type="PROSITE" id="PS50082">
    <property type="entry name" value="WD_REPEATS_2"/>
    <property type="match status" value="3"/>
</dbReference>
<keyword evidence="4" id="KW-0539">Nucleus</keyword>
<dbReference type="SUPFAM" id="SSF50978">
    <property type="entry name" value="WD40 repeat-like"/>
    <property type="match status" value="1"/>
</dbReference>
<dbReference type="PANTHER" id="PTHR19854:SF15">
    <property type="entry name" value="TRANSDUCIN BETA-LIKE PROTEIN 3"/>
    <property type="match status" value="1"/>
</dbReference>
<evidence type="ECO:0000256" key="4">
    <source>
        <dbReference type="ARBA" id="ARBA00023242"/>
    </source>
</evidence>
<dbReference type="InterPro" id="IPR015943">
    <property type="entry name" value="WD40/YVTN_repeat-like_dom_sf"/>
</dbReference>
<dbReference type="InterPro" id="IPR036322">
    <property type="entry name" value="WD40_repeat_dom_sf"/>
</dbReference>
<evidence type="ECO:0000256" key="2">
    <source>
        <dbReference type="ARBA" id="ARBA00022574"/>
    </source>
</evidence>
<dbReference type="SMART" id="SM00320">
    <property type="entry name" value="WD40"/>
    <property type="match status" value="7"/>
</dbReference>
<name>A0A1A8YRT3_PLAOA</name>
<dbReference type="InterPro" id="IPR011047">
    <property type="entry name" value="Quinoprotein_ADH-like_sf"/>
</dbReference>
<dbReference type="InterPro" id="IPR001680">
    <property type="entry name" value="WD40_rpt"/>
</dbReference>
<dbReference type="Gene3D" id="2.130.10.10">
    <property type="entry name" value="YVTN repeat-like/Quinoprotein amine dehydrogenase"/>
    <property type="match status" value="3"/>
</dbReference>
<dbReference type="GO" id="GO:0030686">
    <property type="term" value="C:90S preribosome"/>
    <property type="evidence" value="ECO:0007669"/>
    <property type="project" value="TreeGrafter"/>
</dbReference>
<protein>
    <submittedName>
        <fullName evidence="8">U3 small nucleolar RNA-associated protein 13, putative (UTP13)</fullName>
    </submittedName>
</protein>
<comment type="subcellular location">
    <subcellularLocation>
        <location evidence="1">Nucleus</location>
        <location evidence="1">Nucleolus</location>
    </subcellularLocation>
</comment>
<dbReference type="GO" id="GO:0000480">
    <property type="term" value="P:endonucleolytic cleavage in 5'-ETS of tricistronic rRNA transcript (SSU-rRNA, 5.8S rRNA, LSU-rRNA)"/>
    <property type="evidence" value="ECO:0007669"/>
    <property type="project" value="TreeGrafter"/>
</dbReference>
<dbReference type="SUPFAM" id="SSF50998">
    <property type="entry name" value="Quinoprotein alcohol dehydrogenase-like"/>
    <property type="match status" value="1"/>
</dbReference>
<feature type="domain" description="U3 small nucleolar RNA-associated protein 13 C-terminal" evidence="7">
    <location>
        <begin position="1107"/>
        <end position="1177"/>
    </location>
</feature>
<reference evidence="9" key="1">
    <citation type="submission" date="2016-05" db="EMBL/GenBank/DDBJ databases">
        <authorList>
            <person name="Naeem Raeece"/>
        </authorList>
    </citation>
    <scope>NUCLEOTIDE SEQUENCE [LARGE SCALE GENOMIC DNA]</scope>
</reference>
<evidence type="ECO:0000256" key="3">
    <source>
        <dbReference type="ARBA" id="ARBA00022737"/>
    </source>
</evidence>
<dbReference type="AlphaFoldDB" id="A0A1A8YRT3"/>
<feature type="region of interest" description="Disordered" evidence="6">
    <location>
        <begin position="330"/>
        <end position="387"/>
    </location>
</feature>
<evidence type="ECO:0000256" key="5">
    <source>
        <dbReference type="PROSITE-ProRule" id="PRU00221"/>
    </source>
</evidence>
<feature type="repeat" description="WD" evidence="5">
    <location>
        <begin position="726"/>
        <end position="766"/>
    </location>
</feature>
<dbReference type="Pfam" id="PF08625">
    <property type="entry name" value="Utp13"/>
    <property type="match status" value="1"/>
</dbReference>
<organism evidence="8 9">
    <name type="scientific">Plasmodium ovale wallikeri</name>
    <dbReference type="NCBI Taxonomy" id="864142"/>
    <lineage>
        <taxon>Eukaryota</taxon>
        <taxon>Sar</taxon>
        <taxon>Alveolata</taxon>
        <taxon>Apicomplexa</taxon>
        <taxon>Aconoidasida</taxon>
        <taxon>Haemosporida</taxon>
        <taxon>Plasmodiidae</taxon>
        <taxon>Plasmodium</taxon>
        <taxon>Plasmodium (Plasmodium)</taxon>
    </lineage>
</organism>
<evidence type="ECO:0000256" key="6">
    <source>
        <dbReference type="SAM" id="MobiDB-lite"/>
    </source>
</evidence>